<dbReference type="InterPro" id="IPR009363">
    <property type="entry name" value="Phage_Mu_Gp16"/>
</dbReference>
<dbReference type="AlphaFoldDB" id="A0A081B6F0"/>
<reference evidence="1 2" key="1">
    <citation type="submission" date="2014-07" db="EMBL/GenBank/DDBJ databases">
        <title>Tepidicaulis marinum gen. nov., sp. nov., a novel marine bacterium denitrifying nitrate to nitrous oxide strictly under microaerobic conditions.</title>
        <authorList>
            <person name="Takeuchi M."/>
            <person name="Yamagishi T."/>
            <person name="Kamagata Y."/>
            <person name="Oshima K."/>
            <person name="Hattori M."/>
            <person name="Katayama T."/>
            <person name="Hanada S."/>
            <person name="Tamaki H."/>
            <person name="Marumo K."/>
            <person name="Maeda H."/>
            <person name="Nedachi M."/>
            <person name="Iwasaki W."/>
            <person name="Suwa Y."/>
            <person name="Sakata S."/>
        </authorList>
    </citation>
    <scope>NUCLEOTIDE SEQUENCE [LARGE SCALE GENOMIC DNA]</scope>
    <source>
        <strain evidence="1 2">MA2</strain>
    </source>
</reference>
<comment type="caution">
    <text evidence="1">The sequence shown here is derived from an EMBL/GenBank/DDBJ whole genome shotgun (WGS) entry which is preliminary data.</text>
</comment>
<sequence>MKAARKPASSRHSLYAKISIAQKQLGLDEDTFRDILEARYEVRSRTKMSDAQLVDLLKHFQAQGFQPRPRSGKPKGAARREHGKMRALWLSLYHLGVVHDPSDGALAAFAKRVTGGKAAGVDALAWIAGEDASTVIEALKDWASRDGGVNWEPYASTNGSFHNERCRVIEAQWQKLHALKAVRIDDRGALDRWACRALGIASHSSITQLDAAQLDALIRQFGEMIRRRLPEEQS</sequence>
<evidence type="ECO:0000313" key="2">
    <source>
        <dbReference type="Proteomes" id="UP000028702"/>
    </source>
</evidence>
<proteinExistence type="predicted"/>
<protein>
    <submittedName>
        <fullName evidence="1">Mu-like prophage protein gp16</fullName>
    </submittedName>
</protein>
<dbReference type="Pfam" id="PF06252">
    <property type="entry name" value="GemA"/>
    <property type="match status" value="1"/>
</dbReference>
<dbReference type="eggNOG" id="COG4382">
    <property type="taxonomic scope" value="Bacteria"/>
</dbReference>
<dbReference type="STRING" id="1333998.M2A_0117"/>
<keyword evidence="2" id="KW-1185">Reference proteome</keyword>
<dbReference type="EMBL" id="BBIO01000001">
    <property type="protein sequence ID" value="GAK43618.1"/>
    <property type="molecule type" value="Genomic_DNA"/>
</dbReference>
<dbReference type="RefSeq" id="WP_052379085.1">
    <property type="nucleotide sequence ID" value="NZ_BBIO01000001.1"/>
</dbReference>
<gene>
    <name evidence="1" type="ORF">M2A_0117</name>
</gene>
<name>A0A081B6F0_9HYPH</name>
<accession>A0A081B6F0</accession>
<organism evidence="1 2">
    <name type="scientific">Tepidicaulis marinus</name>
    <dbReference type="NCBI Taxonomy" id="1333998"/>
    <lineage>
        <taxon>Bacteria</taxon>
        <taxon>Pseudomonadati</taxon>
        <taxon>Pseudomonadota</taxon>
        <taxon>Alphaproteobacteria</taxon>
        <taxon>Hyphomicrobiales</taxon>
        <taxon>Parvibaculaceae</taxon>
        <taxon>Tepidicaulis</taxon>
    </lineage>
</organism>
<evidence type="ECO:0000313" key="1">
    <source>
        <dbReference type="EMBL" id="GAK43618.1"/>
    </source>
</evidence>
<dbReference type="Proteomes" id="UP000028702">
    <property type="component" value="Unassembled WGS sequence"/>
</dbReference>